<sequence length="121" mass="14442">MKWYLRIFFFVVTQAAVVNAWNIYQLNSDSKIKIVDFKRQIVASMLKLERPKMSRVHHILETVTGKGRIPRRRCVECYQQLSKKFGSNVARQKAKQVKTKCSKCKKYYCLECFQRFHTKCK</sequence>
<reference evidence="3" key="1">
    <citation type="submission" date="2017-02" db="UniProtKB">
        <authorList>
            <consortium name="WormBaseParasite"/>
        </authorList>
    </citation>
    <scope>IDENTIFICATION</scope>
</reference>
<keyword evidence="2" id="KW-1185">Reference proteome</keyword>
<evidence type="ECO:0000313" key="3">
    <source>
        <dbReference type="WBParaSite" id="SPAL_0000537025.1"/>
    </source>
</evidence>
<evidence type="ECO:0000256" key="1">
    <source>
        <dbReference type="SAM" id="SignalP"/>
    </source>
</evidence>
<accession>A0A0N5BHC8</accession>
<proteinExistence type="predicted"/>
<dbReference type="WBParaSite" id="SPAL_0000537025.1">
    <property type="protein sequence ID" value="SPAL_0000537025.1"/>
    <property type="gene ID" value="SPAL_0000537025"/>
</dbReference>
<feature type="signal peptide" evidence="1">
    <location>
        <begin position="1"/>
        <end position="20"/>
    </location>
</feature>
<name>A0A0N5BHC8_STREA</name>
<dbReference type="AlphaFoldDB" id="A0A0N5BHC8"/>
<keyword evidence="1" id="KW-0732">Signal</keyword>
<feature type="chain" id="PRO_5005894520" evidence="1">
    <location>
        <begin position="21"/>
        <end position="121"/>
    </location>
</feature>
<protein>
    <submittedName>
        <fullName evidence="3">Piggybac transposable element-derived</fullName>
    </submittedName>
</protein>
<evidence type="ECO:0000313" key="2">
    <source>
        <dbReference type="Proteomes" id="UP000046392"/>
    </source>
</evidence>
<dbReference type="Proteomes" id="UP000046392">
    <property type="component" value="Unplaced"/>
</dbReference>
<organism evidence="2 3">
    <name type="scientific">Strongyloides papillosus</name>
    <name type="common">Intestinal threadworm</name>
    <dbReference type="NCBI Taxonomy" id="174720"/>
    <lineage>
        <taxon>Eukaryota</taxon>
        <taxon>Metazoa</taxon>
        <taxon>Ecdysozoa</taxon>
        <taxon>Nematoda</taxon>
        <taxon>Chromadorea</taxon>
        <taxon>Rhabditida</taxon>
        <taxon>Tylenchina</taxon>
        <taxon>Panagrolaimomorpha</taxon>
        <taxon>Strongyloidoidea</taxon>
        <taxon>Strongyloididae</taxon>
        <taxon>Strongyloides</taxon>
    </lineage>
</organism>